<accession>A0A498IDH3</accession>
<sequence>MILSESPLAKSSGSQKLPASLASSITAKPLQLPRIATITILPQTGPKAIDLDYDLDDTVISSTSEPLSTPSAVNTITRILMWRIQ</sequence>
<proteinExistence type="predicted"/>
<protein>
    <submittedName>
        <fullName evidence="1">Uncharacterized protein</fullName>
    </submittedName>
</protein>
<evidence type="ECO:0000313" key="2">
    <source>
        <dbReference type="Proteomes" id="UP000290289"/>
    </source>
</evidence>
<dbReference type="EMBL" id="RDQH01000338">
    <property type="protein sequence ID" value="RXH81220.1"/>
    <property type="molecule type" value="Genomic_DNA"/>
</dbReference>
<gene>
    <name evidence="1" type="ORF">DVH24_005134</name>
</gene>
<dbReference type="AlphaFoldDB" id="A0A498IDH3"/>
<name>A0A498IDH3_MALDO</name>
<organism evidence="1 2">
    <name type="scientific">Malus domestica</name>
    <name type="common">Apple</name>
    <name type="synonym">Pyrus malus</name>
    <dbReference type="NCBI Taxonomy" id="3750"/>
    <lineage>
        <taxon>Eukaryota</taxon>
        <taxon>Viridiplantae</taxon>
        <taxon>Streptophyta</taxon>
        <taxon>Embryophyta</taxon>
        <taxon>Tracheophyta</taxon>
        <taxon>Spermatophyta</taxon>
        <taxon>Magnoliopsida</taxon>
        <taxon>eudicotyledons</taxon>
        <taxon>Gunneridae</taxon>
        <taxon>Pentapetalae</taxon>
        <taxon>rosids</taxon>
        <taxon>fabids</taxon>
        <taxon>Rosales</taxon>
        <taxon>Rosaceae</taxon>
        <taxon>Amygdaloideae</taxon>
        <taxon>Maleae</taxon>
        <taxon>Malus</taxon>
    </lineage>
</organism>
<evidence type="ECO:0000313" key="1">
    <source>
        <dbReference type="EMBL" id="RXH81220.1"/>
    </source>
</evidence>
<reference evidence="1 2" key="1">
    <citation type="submission" date="2018-10" db="EMBL/GenBank/DDBJ databases">
        <title>A high-quality apple genome assembly.</title>
        <authorList>
            <person name="Hu J."/>
        </authorList>
    </citation>
    <scope>NUCLEOTIDE SEQUENCE [LARGE SCALE GENOMIC DNA]</scope>
    <source>
        <strain evidence="2">cv. HFTH1</strain>
        <tissue evidence="1">Young leaf</tissue>
    </source>
</reference>
<comment type="caution">
    <text evidence="1">The sequence shown here is derived from an EMBL/GenBank/DDBJ whole genome shotgun (WGS) entry which is preliminary data.</text>
</comment>
<keyword evidence="2" id="KW-1185">Reference proteome</keyword>
<dbReference type="Proteomes" id="UP000290289">
    <property type="component" value="Chromosome 12"/>
</dbReference>